<protein>
    <submittedName>
        <fullName evidence="6">G-type lectin S-receptor-like serine/threonine-protein kinase RLK1</fullName>
    </submittedName>
</protein>
<dbReference type="Proteomes" id="UP000325315">
    <property type="component" value="Unassembled WGS sequence"/>
</dbReference>
<dbReference type="PANTHER" id="PTHR47976">
    <property type="entry name" value="G-TYPE LECTIN S-RECEPTOR-LIKE SERINE/THREONINE-PROTEIN KINASE SD2-5"/>
    <property type="match status" value="1"/>
</dbReference>
<dbReference type="AlphaFoldDB" id="A0A5B6W5L3"/>
<evidence type="ECO:0000256" key="1">
    <source>
        <dbReference type="ARBA" id="ARBA00022729"/>
    </source>
</evidence>
<keyword evidence="6" id="KW-0808">Transferase</keyword>
<dbReference type="SUPFAM" id="SSF56112">
    <property type="entry name" value="Protein kinase-like (PK-like)"/>
    <property type="match status" value="1"/>
</dbReference>
<feature type="region of interest" description="Disordered" evidence="3">
    <location>
        <begin position="274"/>
        <end position="329"/>
    </location>
</feature>
<dbReference type="EMBL" id="SMMG02000004">
    <property type="protein sequence ID" value="KAA3476387.1"/>
    <property type="molecule type" value="Genomic_DNA"/>
</dbReference>
<evidence type="ECO:0000259" key="5">
    <source>
        <dbReference type="PROSITE" id="PS50948"/>
    </source>
</evidence>
<dbReference type="Gene3D" id="3.30.200.20">
    <property type="entry name" value="Phosphorylase Kinase, domain 1"/>
    <property type="match status" value="1"/>
</dbReference>
<accession>A0A5B6W5L3</accession>
<evidence type="ECO:0000256" key="2">
    <source>
        <dbReference type="PROSITE-ProRule" id="PRU10141"/>
    </source>
</evidence>
<dbReference type="GO" id="GO:0005524">
    <property type="term" value="F:ATP binding"/>
    <property type="evidence" value="ECO:0007669"/>
    <property type="project" value="UniProtKB-UniRule"/>
</dbReference>
<reference evidence="7" key="1">
    <citation type="journal article" date="2019" name="Plant Biotechnol. J.">
        <title>Genome sequencing of the Australian wild diploid species Gossypium australe highlights disease resistance and delayed gland morphogenesis.</title>
        <authorList>
            <person name="Cai Y."/>
            <person name="Cai X."/>
            <person name="Wang Q."/>
            <person name="Wang P."/>
            <person name="Zhang Y."/>
            <person name="Cai C."/>
            <person name="Xu Y."/>
            <person name="Wang K."/>
            <person name="Zhou Z."/>
            <person name="Wang C."/>
            <person name="Geng S."/>
            <person name="Li B."/>
            <person name="Dong Q."/>
            <person name="Hou Y."/>
            <person name="Wang H."/>
            <person name="Ai P."/>
            <person name="Liu Z."/>
            <person name="Yi F."/>
            <person name="Sun M."/>
            <person name="An G."/>
            <person name="Cheng J."/>
            <person name="Zhang Y."/>
            <person name="Shi Q."/>
            <person name="Xie Y."/>
            <person name="Shi X."/>
            <person name="Chang Y."/>
            <person name="Huang F."/>
            <person name="Chen Y."/>
            <person name="Hong S."/>
            <person name="Mi L."/>
            <person name="Sun Q."/>
            <person name="Zhang L."/>
            <person name="Zhou B."/>
            <person name="Peng R."/>
            <person name="Zhang X."/>
            <person name="Liu F."/>
        </authorList>
    </citation>
    <scope>NUCLEOTIDE SEQUENCE [LARGE SCALE GENOMIC DNA]</scope>
    <source>
        <strain evidence="7">cv. PA1801</strain>
    </source>
</reference>
<keyword evidence="1" id="KW-0732">Signal</keyword>
<dbReference type="OrthoDB" id="758220at2759"/>
<evidence type="ECO:0000313" key="7">
    <source>
        <dbReference type="Proteomes" id="UP000325315"/>
    </source>
</evidence>
<dbReference type="PROSITE" id="PS50948">
    <property type="entry name" value="PAN"/>
    <property type="match status" value="1"/>
</dbReference>
<keyword evidence="6" id="KW-0675">Receptor</keyword>
<dbReference type="InterPro" id="IPR017441">
    <property type="entry name" value="Protein_kinase_ATP_BS"/>
</dbReference>
<dbReference type="PANTHER" id="PTHR47976:SF102">
    <property type="entry name" value="G-TYPE LECTIN S-RECEPTOR-LIKE SERINE_THREONINE-PROTEIN KINASE LECRK3"/>
    <property type="match status" value="1"/>
</dbReference>
<keyword evidence="4" id="KW-0812">Transmembrane</keyword>
<proteinExistence type="predicted"/>
<feature type="transmembrane region" description="Helical" evidence="4">
    <location>
        <begin position="132"/>
        <end position="154"/>
    </location>
</feature>
<dbReference type="InterPro" id="IPR003609">
    <property type="entry name" value="Pan_app"/>
</dbReference>
<dbReference type="InterPro" id="IPR051343">
    <property type="entry name" value="G-type_lectin_kinases/EP1-like"/>
</dbReference>
<keyword evidence="6" id="KW-0418">Kinase</keyword>
<keyword evidence="2" id="KW-0547">Nucleotide-binding</keyword>
<dbReference type="Pfam" id="PF08276">
    <property type="entry name" value="PAN_2"/>
    <property type="match status" value="1"/>
</dbReference>
<keyword evidence="6" id="KW-0430">Lectin</keyword>
<comment type="caution">
    <text evidence="6">The sequence shown here is derived from an EMBL/GenBank/DDBJ whole genome shotgun (WGS) entry which is preliminary data.</text>
</comment>
<sequence>MDGEPVCRCPPHFDFINETRKELGCRKNYSLVTCDTRNDQTFDFLEVNDMSWKDDAYLSLSSMTKNSCRAECYRDCSCEAAVFESESCKMMKLPLRFGRRVLSGQITVFLKIGGEFAGVGTRKRKRKLRMDMLIISIAMACLTLGFLVVATIGVRKYRAHVRKYKRVLRLVNNQVAEDVALKSFSFEELKDATNNFVDVIGKGAYGTVFKGVLFDGERTVAIKRLNEVKAIGKTHHKNLVRLLDYCYDGTNRLLGSLSPLAPLLPLPIPPRAHAPWQPRSPLPATSRTAPRAPTTPRSNTSPPRLDQLPHASDDALPANNGRTRAKRQQ</sequence>
<organism evidence="6 7">
    <name type="scientific">Gossypium australe</name>
    <dbReference type="NCBI Taxonomy" id="47621"/>
    <lineage>
        <taxon>Eukaryota</taxon>
        <taxon>Viridiplantae</taxon>
        <taxon>Streptophyta</taxon>
        <taxon>Embryophyta</taxon>
        <taxon>Tracheophyta</taxon>
        <taxon>Spermatophyta</taxon>
        <taxon>Magnoliopsida</taxon>
        <taxon>eudicotyledons</taxon>
        <taxon>Gunneridae</taxon>
        <taxon>Pentapetalae</taxon>
        <taxon>rosids</taxon>
        <taxon>malvids</taxon>
        <taxon>Malvales</taxon>
        <taxon>Malvaceae</taxon>
        <taxon>Malvoideae</taxon>
        <taxon>Gossypium</taxon>
    </lineage>
</organism>
<dbReference type="GO" id="GO:0016301">
    <property type="term" value="F:kinase activity"/>
    <property type="evidence" value="ECO:0007669"/>
    <property type="project" value="UniProtKB-KW"/>
</dbReference>
<keyword evidence="4" id="KW-0472">Membrane</keyword>
<feature type="compositionally biased region" description="Low complexity" evidence="3">
    <location>
        <begin position="283"/>
        <end position="304"/>
    </location>
</feature>
<name>A0A5B6W5L3_9ROSI</name>
<evidence type="ECO:0000256" key="4">
    <source>
        <dbReference type="SAM" id="Phobius"/>
    </source>
</evidence>
<evidence type="ECO:0000256" key="3">
    <source>
        <dbReference type="SAM" id="MobiDB-lite"/>
    </source>
</evidence>
<keyword evidence="4" id="KW-1133">Transmembrane helix</keyword>
<dbReference type="GO" id="GO:0030246">
    <property type="term" value="F:carbohydrate binding"/>
    <property type="evidence" value="ECO:0007669"/>
    <property type="project" value="UniProtKB-KW"/>
</dbReference>
<keyword evidence="7" id="KW-1185">Reference proteome</keyword>
<dbReference type="InterPro" id="IPR011009">
    <property type="entry name" value="Kinase-like_dom_sf"/>
</dbReference>
<feature type="domain" description="Apple" evidence="5">
    <location>
        <begin position="34"/>
        <end position="101"/>
    </location>
</feature>
<keyword evidence="2" id="KW-0067">ATP-binding</keyword>
<dbReference type="PROSITE" id="PS00107">
    <property type="entry name" value="PROTEIN_KINASE_ATP"/>
    <property type="match status" value="1"/>
</dbReference>
<feature type="binding site" evidence="2">
    <location>
        <position position="233"/>
    </location>
    <ligand>
        <name>ATP</name>
        <dbReference type="ChEBI" id="CHEBI:30616"/>
    </ligand>
</feature>
<gene>
    <name evidence="6" type="ORF">EPI10_010371</name>
</gene>
<evidence type="ECO:0000313" key="6">
    <source>
        <dbReference type="EMBL" id="KAA3476387.1"/>
    </source>
</evidence>